<gene>
    <name evidence="2" type="ORF">C8P68_101710</name>
</gene>
<dbReference type="EMBL" id="QAOQ01000001">
    <property type="protein sequence ID" value="PTR01476.1"/>
    <property type="molecule type" value="Genomic_DNA"/>
</dbReference>
<dbReference type="PANTHER" id="PTHR38342">
    <property type="entry name" value="SLR5037 PROTEIN"/>
    <property type="match status" value="1"/>
</dbReference>
<dbReference type="OrthoDB" id="9799367at2"/>
<dbReference type="CDD" id="cd14797">
    <property type="entry name" value="DUF302"/>
    <property type="match status" value="1"/>
</dbReference>
<dbReference type="Proteomes" id="UP000244168">
    <property type="component" value="Unassembled WGS sequence"/>
</dbReference>
<protein>
    <submittedName>
        <fullName evidence="2">Uncharacterized protein (DUF302 family)</fullName>
    </submittedName>
</protein>
<evidence type="ECO:0000313" key="3">
    <source>
        <dbReference type="Proteomes" id="UP000244168"/>
    </source>
</evidence>
<comment type="caution">
    <text evidence="2">The sequence shown here is derived from an EMBL/GenBank/DDBJ whole genome shotgun (WGS) entry which is preliminary data.</text>
</comment>
<dbReference type="RefSeq" id="WP_107826858.1">
    <property type="nucleotide sequence ID" value="NZ_CP160205.1"/>
</dbReference>
<sequence length="135" mass="14937">MKTSIVNGIAISGVSVYQSKYSVKNTTDRLQAALQKHNVTIYARIDQQQELQKAGYTILPMEFLLFGNPKAGGPVIIENPVAALDLPLKFMIWQDDLDQVHVAYNDAEYIKDRYQLPADVAAPLNLDSLISSALS</sequence>
<name>A0A2T5JGJ1_9SPHI</name>
<keyword evidence="3" id="KW-1185">Reference proteome</keyword>
<dbReference type="Gene3D" id="3.30.310.70">
    <property type="entry name" value="TT1751-like domain"/>
    <property type="match status" value="1"/>
</dbReference>
<dbReference type="InterPro" id="IPR005180">
    <property type="entry name" value="DUF302"/>
</dbReference>
<proteinExistence type="predicted"/>
<dbReference type="PANTHER" id="PTHR38342:SF2">
    <property type="entry name" value="INNER MEMBRANE OR EXPORTED"/>
    <property type="match status" value="1"/>
</dbReference>
<dbReference type="SUPFAM" id="SSF103247">
    <property type="entry name" value="TT1751-like"/>
    <property type="match status" value="1"/>
</dbReference>
<evidence type="ECO:0000313" key="2">
    <source>
        <dbReference type="EMBL" id="PTR01476.1"/>
    </source>
</evidence>
<accession>A0A2T5JGJ1</accession>
<evidence type="ECO:0000259" key="1">
    <source>
        <dbReference type="Pfam" id="PF03625"/>
    </source>
</evidence>
<feature type="domain" description="DUF302" evidence="1">
    <location>
        <begin position="45"/>
        <end position="106"/>
    </location>
</feature>
<dbReference type="Pfam" id="PF03625">
    <property type="entry name" value="DUF302"/>
    <property type="match status" value="1"/>
</dbReference>
<dbReference type="AlphaFoldDB" id="A0A2T5JGJ1"/>
<organism evidence="2 3">
    <name type="scientific">Mucilaginibacter yixingensis</name>
    <dbReference type="NCBI Taxonomy" id="1295612"/>
    <lineage>
        <taxon>Bacteria</taxon>
        <taxon>Pseudomonadati</taxon>
        <taxon>Bacteroidota</taxon>
        <taxon>Sphingobacteriia</taxon>
        <taxon>Sphingobacteriales</taxon>
        <taxon>Sphingobacteriaceae</taxon>
        <taxon>Mucilaginibacter</taxon>
    </lineage>
</organism>
<reference evidence="2 3" key="1">
    <citation type="submission" date="2018-04" db="EMBL/GenBank/DDBJ databases">
        <title>Genomic Encyclopedia of Archaeal and Bacterial Type Strains, Phase II (KMG-II): from individual species to whole genera.</title>
        <authorList>
            <person name="Goeker M."/>
        </authorList>
    </citation>
    <scope>NUCLEOTIDE SEQUENCE [LARGE SCALE GENOMIC DNA]</scope>
    <source>
        <strain evidence="2 3">DSM 26809</strain>
    </source>
</reference>
<dbReference type="InterPro" id="IPR035923">
    <property type="entry name" value="TT1751-like_sf"/>
</dbReference>